<gene>
    <name evidence="1" type="ORF">KIN20_006499</name>
</gene>
<name>A0AAD5M672_PARTN</name>
<evidence type="ECO:0000313" key="2">
    <source>
        <dbReference type="Proteomes" id="UP001196413"/>
    </source>
</evidence>
<evidence type="ECO:0000313" key="1">
    <source>
        <dbReference type="EMBL" id="KAJ1350658.1"/>
    </source>
</evidence>
<reference evidence="1" key="1">
    <citation type="submission" date="2021-06" db="EMBL/GenBank/DDBJ databases">
        <title>Parelaphostrongylus tenuis whole genome reference sequence.</title>
        <authorList>
            <person name="Garwood T.J."/>
            <person name="Larsen P.A."/>
            <person name="Fountain-Jones N.M."/>
            <person name="Garbe J.R."/>
            <person name="Macchietto M.G."/>
            <person name="Kania S.A."/>
            <person name="Gerhold R.W."/>
            <person name="Richards J.E."/>
            <person name="Wolf T.M."/>
        </authorList>
    </citation>
    <scope>NUCLEOTIDE SEQUENCE</scope>
    <source>
        <strain evidence="1">MNPRO001-30</strain>
        <tissue evidence="1">Meninges</tissue>
    </source>
</reference>
<organism evidence="1 2">
    <name type="scientific">Parelaphostrongylus tenuis</name>
    <name type="common">Meningeal worm</name>
    <dbReference type="NCBI Taxonomy" id="148309"/>
    <lineage>
        <taxon>Eukaryota</taxon>
        <taxon>Metazoa</taxon>
        <taxon>Ecdysozoa</taxon>
        <taxon>Nematoda</taxon>
        <taxon>Chromadorea</taxon>
        <taxon>Rhabditida</taxon>
        <taxon>Rhabditina</taxon>
        <taxon>Rhabditomorpha</taxon>
        <taxon>Strongyloidea</taxon>
        <taxon>Metastrongylidae</taxon>
        <taxon>Parelaphostrongylus</taxon>
    </lineage>
</organism>
<accession>A0AAD5M672</accession>
<protein>
    <submittedName>
        <fullName evidence="1">Uncharacterized protein</fullName>
    </submittedName>
</protein>
<dbReference type="EMBL" id="JAHQIW010000907">
    <property type="protein sequence ID" value="KAJ1350658.1"/>
    <property type="molecule type" value="Genomic_DNA"/>
</dbReference>
<dbReference type="AlphaFoldDB" id="A0AAD5M672"/>
<proteinExistence type="predicted"/>
<keyword evidence="2" id="KW-1185">Reference proteome</keyword>
<comment type="caution">
    <text evidence="1">The sequence shown here is derived from an EMBL/GenBank/DDBJ whole genome shotgun (WGS) entry which is preliminary data.</text>
</comment>
<dbReference type="Proteomes" id="UP001196413">
    <property type="component" value="Unassembled WGS sequence"/>
</dbReference>
<sequence>MIYQQDRTNVSVLLLLSSIHFQLKNLEKLDMVIPYMYVYLDTWRTYFHELCELQYIFRSFRDLAIVVHSGGLKVEHGECAIIVDRELTDQLISETS</sequence>